<organism evidence="2 3">
    <name type="scientific">Hymenobacter aranciens</name>
    <dbReference type="NCBI Taxonomy" id="3063996"/>
    <lineage>
        <taxon>Bacteria</taxon>
        <taxon>Pseudomonadati</taxon>
        <taxon>Bacteroidota</taxon>
        <taxon>Cytophagia</taxon>
        <taxon>Cytophagales</taxon>
        <taxon>Hymenobacteraceae</taxon>
        <taxon>Hymenobacter</taxon>
    </lineage>
</organism>
<evidence type="ECO:0000313" key="2">
    <source>
        <dbReference type="EMBL" id="MDO7875300.1"/>
    </source>
</evidence>
<evidence type="ECO:0000313" key="3">
    <source>
        <dbReference type="Proteomes" id="UP001176429"/>
    </source>
</evidence>
<protein>
    <submittedName>
        <fullName evidence="2">Uncharacterized protein</fullName>
    </submittedName>
</protein>
<dbReference type="EMBL" id="JAUQSY010000007">
    <property type="protein sequence ID" value="MDO7875300.1"/>
    <property type="molecule type" value="Genomic_DNA"/>
</dbReference>
<feature type="transmembrane region" description="Helical" evidence="1">
    <location>
        <begin position="23"/>
        <end position="45"/>
    </location>
</feature>
<name>A0ABT9BAK1_9BACT</name>
<reference evidence="2" key="1">
    <citation type="submission" date="2023-07" db="EMBL/GenBank/DDBJ databases">
        <authorList>
            <person name="Kim M.K."/>
        </authorList>
    </citation>
    <scope>NUCLEOTIDE SEQUENCE</scope>
    <source>
        <strain evidence="2">ASUV-10-1</strain>
    </source>
</reference>
<keyword evidence="1" id="KW-1133">Transmembrane helix</keyword>
<keyword evidence="1" id="KW-0472">Membrane</keyword>
<accession>A0ABT9BAK1</accession>
<dbReference type="Proteomes" id="UP001176429">
    <property type="component" value="Unassembled WGS sequence"/>
</dbReference>
<keyword evidence="3" id="KW-1185">Reference proteome</keyword>
<evidence type="ECO:0000256" key="1">
    <source>
        <dbReference type="SAM" id="Phobius"/>
    </source>
</evidence>
<proteinExistence type="predicted"/>
<sequence length="78" mass="8198">MAVQRPRQQPTAAQPADQGLGKIFFFLLAVVLAVLAGLAFGVAAIFSIGFWAALGYVAAGIVVLLLLRSLVRKMAGKK</sequence>
<comment type="caution">
    <text evidence="2">The sequence shown here is derived from an EMBL/GenBank/DDBJ whole genome shotgun (WGS) entry which is preliminary data.</text>
</comment>
<keyword evidence="1" id="KW-0812">Transmembrane</keyword>
<feature type="transmembrane region" description="Helical" evidence="1">
    <location>
        <begin position="51"/>
        <end position="71"/>
    </location>
</feature>
<gene>
    <name evidence="2" type="ORF">Q5H93_11195</name>
</gene>
<dbReference type="RefSeq" id="WP_305006619.1">
    <property type="nucleotide sequence ID" value="NZ_JAUQSY010000007.1"/>
</dbReference>